<reference evidence="12 13" key="1">
    <citation type="submission" date="2022-07" db="EMBL/GenBank/DDBJ databases">
        <title>Genome-wide signatures of adaptation to extreme environments.</title>
        <authorList>
            <person name="Cho C.H."/>
            <person name="Yoon H.S."/>
        </authorList>
    </citation>
    <scope>NUCLEOTIDE SEQUENCE [LARGE SCALE GENOMIC DNA]</scope>
    <source>
        <strain evidence="12 13">108.79 E11</strain>
    </source>
</reference>
<keyword evidence="6 10" id="KW-1133">Transmembrane helix</keyword>
<keyword evidence="9 10" id="KW-0472">Membrane</keyword>
<dbReference type="SMART" id="SM00213">
    <property type="entry name" value="UBQ"/>
    <property type="match status" value="1"/>
</dbReference>
<evidence type="ECO:0000256" key="2">
    <source>
        <dbReference type="ARBA" id="ARBA00007742"/>
    </source>
</evidence>
<evidence type="ECO:0000256" key="8">
    <source>
        <dbReference type="ARBA" id="ARBA00023098"/>
    </source>
</evidence>
<feature type="transmembrane region" description="Helical" evidence="10">
    <location>
        <begin position="233"/>
        <end position="253"/>
    </location>
</feature>
<evidence type="ECO:0000256" key="9">
    <source>
        <dbReference type="ARBA" id="ARBA00023136"/>
    </source>
</evidence>
<dbReference type="PROSITE" id="PS50244">
    <property type="entry name" value="S5A_REDUCTASE"/>
    <property type="match status" value="1"/>
</dbReference>
<evidence type="ECO:0000256" key="5">
    <source>
        <dbReference type="ARBA" id="ARBA00022857"/>
    </source>
</evidence>
<dbReference type="EMBL" id="JANCYU010000042">
    <property type="protein sequence ID" value="KAK4526669.1"/>
    <property type="molecule type" value="Genomic_DNA"/>
</dbReference>
<dbReference type="CDD" id="cd01801">
    <property type="entry name" value="Ubl_TECR_like"/>
    <property type="match status" value="1"/>
</dbReference>
<dbReference type="Gene3D" id="1.20.120.1630">
    <property type="match status" value="1"/>
</dbReference>
<dbReference type="PANTHER" id="PTHR10556">
    <property type="entry name" value="3-OXO-5-ALPHA-STEROID 4-DEHYDROGENASE"/>
    <property type="match status" value="1"/>
</dbReference>
<keyword evidence="13" id="KW-1185">Reference proteome</keyword>
<sequence>MRLVIRSPSDSFVCEIESSQITVYQLKEKIREKNPRWTPARQRLSVQQQDSKRIILEDNQTLQSYDIKDNSVIYMKDLGLQVSWKLVFFLEYLGPLVIVPLLSLQPSLIYSSRSKALGTEQKIAVAAWVFHYAKRELETFFVHRFSHSTMPWKNLVKNCSYYWGFAFWIGYFLCHPLYTPPHGEGEGGGRWPWFFYLGLGIFVLAELANGITHWMLRQLRPPGSKVRKIPRGFLFDYVTCPNYTCEIVAWLGFNVMSQTLLGWLFMLVGAIQMTLWARKKHRQYLSEFDGKDQKPLYPRNRKILVPFIY</sequence>
<dbReference type="GO" id="GO:0042761">
    <property type="term" value="P:very long-chain fatty acid biosynthetic process"/>
    <property type="evidence" value="ECO:0007669"/>
    <property type="project" value="TreeGrafter"/>
</dbReference>
<dbReference type="InterPro" id="IPR039357">
    <property type="entry name" value="SRD5A/TECR"/>
</dbReference>
<proteinExistence type="inferred from homology"/>
<dbReference type="InterPro" id="IPR000626">
    <property type="entry name" value="Ubiquitin-like_dom"/>
</dbReference>
<organism evidence="12 13">
    <name type="scientific">Galdieria yellowstonensis</name>
    <dbReference type="NCBI Taxonomy" id="3028027"/>
    <lineage>
        <taxon>Eukaryota</taxon>
        <taxon>Rhodophyta</taxon>
        <taxon>Bangiophyceae</taxon>
        <taxon>Galdieriales</taxon>
        <taxon>Galdieriaceae</taxon>
        <taxon>Galdieria</taxon>
    </lineage>
</organism>
<evidence type="ECO:0000313" key="13">
    <source>
        <dbReference type="Proteomes" id="UP001300502"/>
    </source>
</evidence>
<comment type="subcellular location">
    <subcellularLocation>
        <location evidence="1">Endoplasmic reticulum membrane</location>
        <topology evidence="1">Multi-pass membrane protein</topology>
    </subcellularLocation>
</comment>
<dbReference type="PANTHER" id="PTHR10556:SF28">
    <property type="entry name" value="VERY-LONG-CHAIN ENOYL-COA REDUCTASE"/>
    <property type="match status" value="1"/>
</dbReference>
<dbReference type="Proteomes" id="UP001300502">
    <property type="component" value="Unassembled WGS sequence"/>
</dbReference>
<gene>
    <name evidence="12" type="ORF">GAYE_SCF26G4585</name>
</gene>
<evidence type="ECO:0000256" key="1">
    <source>
        <dbReference type="ARBA" id="ARBA00004477"/>
    </source>
</evidence>
<evidence type="ECO:0000256" key="4">
    <source>
        <dbReference type="ARBA" id="ARBA00022692"/>
    </source>
</evidence>
<keyword evidence="7" id="KW-0560">Oxidoreductase</keyword>
<accession>A0AAV9IH84</accession>
<dbReference type="AlphaFoldDB" id="A0AAV9IH84"/>
<dbReference type="SUPFAM" id="SSF54236">
    <property type="entry name" value="Ubiquitin-like"/>
    <property type="match status" value="1"/>
</dbReference>
<evidence type="ECO:0000256" key="6">
    <source>
        <dbReference type="ARBA" id="ARBA00022989"/>
    </source>
</evidence>
<dbReference type="InterPro" id="IPR029071">
    <property type="entry name" value="Ubiquitin-like_domsf"/>
</dbReference>
<evidence type="ECO:0000256" key="10">
    <source>
        <dbReference type="SAM" id="Phobius"/>
    </source>
</evidence>
<comment type="similarity">
    <text evidence="2">Belongs to the steroid 5-alpha reductase family.</text>
</comment>
<protein>
    <recommendedName>
        <fullName evidence="11">Ubiquitin-like domain-containing protein</fullName>
    </recommendedName>
</protein>
<keyword evidence="5" id="KW-0521">NADP</keyword>
<feature type="transmembrane region" description="Helical" evidence="10">
    <location>
        <begin position="193"/>
        <end position="212"/>
    </location>
</feature>
<dbReference type="Pfam" id="PF02544">
    <property type="entry name" value="Steroid_dh"/>
    <property type="match status" value="1"/>
</dbReference>
<keyword evidence="4 10" id="KW-0812">Transmembrane</keyword>
<name>A0AAV9IH84_9RHOD</name>
<dbReference type="InterPro" id="IPR001104">
    <property type="entry name" value="3-oxo-5_a-steroid_4-DH_C"/>
</dbReference>
<comment type="caution">
    <text evidence="12">The sequence shown here is derived from an EMBL/GenBank/DDBJ whole genome shotgun (WGS) entry which is preliminary data.</text>
</comment>
<evidence type="ECO:0000259" key="11">
    <source>
        <dbReference type="PROSITE" id="PS50053"/>
    </source>
</evidence>
<evidence type="ECO:0000256" key="7">
    <source>
        <dbReference type="ARBA" id="ARBA00023002"/>
    </source>
</evidence>
<dbReference type="GO" id="GO:0005789">
    <property type="term" value="C:endoplasmic reticulum membrane"/>
    <property type="evidence" value="ECO:0007669"/>
    <property type="project" value="UniProtKB-SubCell"/>
</dbReference>
<dbReference type="GO" id="GO:0016627">
    <property type="term" value="F:oxidoreductase activity, acting on the CH-CH group of donors"/>
    <property type="evidence" value="ECO:0007669"/>
    <property type="project" value="InterPro"/>
</dbReference>
<feature type="transmembrane region" description="Helical" evidence="10">
    <location>
        <begin position="259"/>
        <end position="277"/>
    </location>
</feature>
<keyword evidence="8" id="KW-0443">Lipid metabolism</keyword>
<feature type="transmembrane region" description="Helical" evidence="10">
    <location>
        <begin position="160"/>
        <end position="178"/>
    </location>
</feature>
<feature type="domain" description="Ubiquitin-like" evidence="11">
    <location>
        <begin position="1"/>
        <end position="75"/>
    </location>
</feature>
<evidence type="ECO:0000313" key="12">
    <source>
        <dbReference type="EMBL" id="KAK4526669.1"/>
    </source>
</evidence>
<evidence type="ECO:0000256" key="3">
    <source>
        <dbReference type="ARBA" id="ARBA00022516"/>
    </source>
</evidence>
<keyword evidence="3" id="KW-0444">Lipid biosynthesis</keyword>
<dbReference type="Pfam" id="PF00240">
    <property type="entry name" value="ubiquitin"/>
    <property type="match status" value="1"/>
</dbReference>
<dbReference type="Gene3D" id="3.10.20.90">
    <property type="entry name" value="Phosphatidylinositol 3-kinase Catalytic Subunit, Chain A, domain 1"/>
    <property type="match status" value="1"/>
</dbReference>
<dbReference type="PROSITE" id="PS50053">
    <property type="entry name" value="UBIQUITIN_2"/>
    <property type="match status" value="1"/>
</dbReference>